<comment type="caution">
    <text evidence="2">The sequence shown here is derived from an EMBL/GenBank/DDBJ whole genome shotgun (WGS) entry which is preliminary data.</text>
</comment>
<protein>
    <submittedName>
        <fullName evidence="2">Uncharacterized protein</fullName>
    </submittedName>
</protein>
<dbReference type="EMBL" id="VSRR010028406">
    <property type="protein sequence ID" value="MPC68804.1"/>
    <property type="molecule type" value="Genomic_DNA"/>
</dbReference>
<accession>A0A5B7HJN6</accession>
<evidence type="ECO:0000313" key="2">
    <source>
        <dbReference type="EMBL" id="MPC68804.1"/>
    </source>
</evidence>
<proteinExistence type="predicted"/>
<gene>
    <name evidence="2" type="ORF">E2C01_063014</name>
</gene>
<reference evidence="2 3" key="1">
    <citation type="submission" date="2019-05" db="EMBL/GenBank/DDBJ databases">
        <title>Another draft genome of Portunus trituberculatus and its Hox gene families provides insights of decapod evolution.</title>
        <authorList>
            <person name="Jeong J.-H."/>
            <person name="Song I."/>
            <person name="Kim S."/>
            <person name="Choi T."/>
            <person name="Kim D."/>
            <person name="Ryu S."/>
            <person name="Kim W."/>
        </authorList>
    </citation>
    <scope>NUCLEOTIDE SEQUENCE [LARGE SCALE GENOMIC DNA]</scope>
    <source>
        <tissue evidence="2">Muscle</tissue>
    </source>
</reference>
<feature type="compositionally biased region" description="Pro residues" evidence="1">
    <location>
        <begin position="1"/>
        <end position="17"/>
    </location>
</feature>
<name>A0A5B7HJN6_PORTR</name>
<keyword evidence="3" id="KW-1185">Reference proteome</keyword>
<dbReference type="Proteomes" id="UP000324222">
    <property type="component" value="Unassembled WGS sequence"/>
</dbReference>
<dbReference type="AlphaFoldDB" id="A0A5B7HJN6"/>
<evidence type="ECO:0000256" key="1">
    <source>
        <dbReference type="SAM" id="MobiDB-lite"/>
    </source>
</evidence>
<evidence type="ECO:0000313" key="3">
    <source>
        <dbReference type="Proteomes" id="UP000324222"/>
    </source>
</evidence>
<feature type="region of interest" description="Disordered" evidence="1">
    <location>
        <begin position="1"/>
        <end position="26"/>
    </location>
</feature>
<organism evidence="2 3">
    <name type="scientific">Portunus trituberculatus</name>
    <name type="common">Swimming crab</name>
    <name type="synonym">Neptunus trituberculatus</name>
    <dbReference type="NCBI Taxonomy" id="210409"/>
    <lineage>
        <taxon>Eukaryota</taxon>
        <taxon>Metazoa</taxon>
        <taxon>Ecdysozoa</taxon>
        <taxon>Arthropoda</taxon>
        <taxon>Crustacea</taxon>
        <taxon>Multicrustacea</taxon>
        <taxon>Malacostraca</taxon>
        <taxon>Eumalacostraca</taxon>
        <taxon>Eucarida</taxon>
        <taxon>Decapoda</taxon>
        <taxon>Pleocyemata</taxon>
        <taxon>Brachyura</taxon>
        <taxon>Eubrachyura</taxon>
        <taxon>Portunoidea</taxon>
        <taxon>Portunidae</taxon>
        <taxon>Portuninae</taxon>
        <taxon>Portunus</taxon>
    </lineage>
</organism>
<sequence length="89" mass="10024">MHLASPRPPELTSPSPPKDQSHIEVGGENVKPVLHLLVRGTTGVHVADVHDTVLCSEREINNVRWCSFEENFMARVQRTPFECEILKPL</sequence>